<proteinExistence type="predicted"/>
<dbReference type="GeneID" id="25292128"/>
<evidence type="ECO:0000313" key="3">
    <source>
        <dbReference type="Proteomes" id="UP000053617"/>
    </source>
</evidence>
<reference evidence="2 3" key="1">
    <citation type="submission" date="2015-01" db="EMBL/GenBank/DDBJ databases">
        <title>The Genome Sequence of Rhinocladiella mackenzie CBS 650.93.</title>
        <authorList>
            <consortium name="The Broad Institute Genomics Platform"/>
            <person name="Cuomo C."/>
            <person name="de Hoog S."/>
            <person name="Gorbushina A."/>
            <person name="Stielow B."/>
            <person name="Teixiera M."/>
            <person name="Abouelleil A."/>
            <person name="Chapman S.B."/>
            <person name="Priest M."/>
            <person name="Young S.K."/>
            <person name="Wortman J."/>
            <person name="Nusbaum C."/>
            <person name="Birren B."/>
        </authorList>
    </citation>
    <scope>NUCLEOTIDE SEQUENCE [LARGE SCALE GENOMIC DNA]</scope>
    <source>
        <strain evidence="2 3">CBS 650.93</strain>
    </source>
</reference>
<protein>
    <submittedName>
        <fullName evidence="2">Uncharacterized protein</fullName>
    </submittedName>
</protein>
<dbReference type="EMBL" id="KN847477">
    <property type="protein sequence ID" value="KIX06083.1"/>
    <property type="molecule type" value="Genomic_DNA"/>
</dbReference>
<feature type="compositionally biased region" description="Basic residues" evidence="1">
    <location>
        <begin position="47"/>
        <end position="60"/>
    </location>
</feature>
<feature type="compositionally biased region" description="Basic residues" evidence="1">
    <location>
        <begin position="25"/>
        <end position="39"/>
    </location>
</feature>
<dbReference type="HOGENOM" id="CLU_124525_1_0_1"/>
<sequence length="107" mass="11399">MAQTRGATGNSKPRIFSTISTEPVRKRKTATGTKKRTTKPKSTGGAVKKHAPAADHKRKPTLKDKVEGAVEKVVGAIEHKPGKKAAGTKKMKGADDKSTKTPKVKKV</sequence>
<name>A0A0D2H6R4_9EURO</name>
<feature type="region of interest" description="Disordered" evidence="1">
    <location>
        <begin position="1"/>
        <end position="107"/>
    </location>
</feature>
<dbReference type="RefSeq" id="XP_013273219.1">
    <property type="nucleotide sequence ID" value="XM_013417765.1"/>
</dbReference>
<gene>
    <name evidence="2" type="ORF">Z518_04057</name>
</gene>
<feature type="compositionally biased region" description="Basic residues" evidence="1">
    <location>
        <begin position="81"/>
        <end position="91"/>
    </location>
</feature>
<evidence type="ECO:0000256" key="1">
    <source>
        <dbReference type="SAM" id="MobiDB-lite"/>
    </source>
</evidence>
<feature type="compositionally biased region" description="Polar residues" evidence="1">
    <location>
        <begin position="1"/>
        <end position="21"/>
    </location>
</feature>
<feature type="compositionally biased region" description="Basic and acidic residues" evidence="1">
    <location>
        <begin position="61"/>
        <end position="70"/>
    </location>
</feature>
<organism evidence="2 3">
    <name type="scientific">Rhinocladiella mackenziei CBS 650.93</name>
    <dbReference type="NCBI Taxonomy" id="1442369"/>
    <lineage>
        <taxon>Eukaryota</taxon>
        <taxon>Fungi</taxon>
        <taxon>Dikarya</taxon>
        <taxon>Ascomycota</taxon>
        <taxon>Pezizomycotina</taxon>
        <taxon>Eurotiomycetes</taxon>
        <taxon>Chaetothyriomycetidae</taxon>
        <taxon>Chaetothyriales</taxon>
        <taxon>Herpotrichiellaceae</taxon>
        <taxon>Rhinocladiella</taxon>
    </lineage>
</organism>
<dbReference type="VEuPathDB" id="FungiDB:Z518_04057"/>
<accession>A0A0D2H6R4</accession>
<dbReference type="Proteomes" id="UP000053617">
    <property type="component" value="Unassembled WGS sequence"/>
</dbReference>
<dbReference type="OrthoDB" id="5426707at2759"/>
<keyword evidence="3" id="KW-1185">Reference proteome</keyword>
<dbReference type="AlphaFoldDB" id="A0A0D2H6R4"/>
<evidence type="ECO:0000313" key="2">
    <source>
        <dbReference type="EMBL" id="KIX06083.1"/>
    </source>
</evidence>